<gene>
    <name evidence="2" type="ORF">ACFSRZ_08120</name>
</gene>
<proteinExistence type="predicted"/>
<feature type="transmembrane region" description="Helical" evidence="1">
    <location>
        <begin position="65"/>
        <end position="84"/>
    </location>
</feature>
<evidence type="ECO:0000256" key="1">
    <source>
        <dbReference type="SAM" id="Phobius"/>
    </source>
</evidence>
<dbReference type="RefSeq" id="WP_379666043.1">
    <property type="nucleotide sequence ID" value="NZ_JBHULH010000003.1"/>
</dbReference>
<feature type="transmembrane region" description="Helical" evidence="1">
    <location>
        <begin position="38"/>
        <end position="60"/>
    </location>
</feature>
<keyword evidence="1" id="KW-1133">Transmembrane helix</keyword>
<organism evidence="2 3">
    <name type="scientific">Pseudotenacibaculum haliotis</name>
    <dbReference type="NCBI Taxonomy" id="1862138"/>
    <lineage>
        <taxon>Bacteria</taxon>
        <taxon>Pseudomonadati</taxon>
        <taxon>Bacteroidota</taxon>
        <taxon>Flavobacteriia</taxon>
        <taxon>Flavobacteriales</taxon>
        <taxon>Flavobacteriaceae</taxon>
        <taxon>Pseudotenacibaculum</taxon>
    </lineage>
</organism>
<evidence type="ECO:0008006" key="4">
    <source>
        <dbReference type="Google" id="ProtNLM"/>
    </source>
</evidence>
<protein>
    <recommendedName>
        <fullName evidence="4">DoxX family protein</fullName>
    </recommendedName>
</protein>
<name>A0ABW5LRB4_9FLAO</name>
<comment type="caution">
    <text evidence="2">The sequence shown here is derived from an EMBL/GenBank/DDBJ whole genome shotgun (WGS) entry which is preliminary data.</text>
</comment>
<sequence>MNNLLRIVLMWLPSVAITLFYIPNALDKILNSNQTDKIVANPSIMIATGVFLLVATGLFLYNKTILIGTSLLALYMTFIVFVHMYKGKPYEVTVLIIMATIFASYIRKPQLFHPKEEV</sequence>
<dbReference type="EMBL" id="JBHULH010000003">
    <property type="protein sequence ID" value="MFD2567335.1"/>
    <property type="molecule type" value="Genomic_DNA"/>
</dbReference>
<feature type="transmembrane region" description="Helical" evidence="1">
    <location>
        <begin position="90"/>
        <end position="106"/>
    </location>
</feature>
<accession>A0ABW5LRB4</accession>
<evidence type="ECO:0000313" key="3">
    <source>
        <dbReference type="Proteomes" id="UP001597508"/>
    </source>
</evidence>
<keyword evidence="3" id="KW-1185">Reference proteome</keyword>
<dbReference type="Proteomes" id="UP001597508">
    <property type="component" value="Unassembled WGS sequence"/>
</dbReference>
<evidence type="ECO:0000313" key="2">
    <source>
        <dbReference type="EMBL" id="MFD2567335.1"/>
    </source>
</evidence>
<keyword evidence="1" id="KW-0812">Transmembrane</keyword>
<reference evidence="3" key="1">
    <citation type="journal article" date="2019" name="Int. J. Syst. Evol. Microbiol.">
        <title>The Global Catalogue of Microorganisms (GCM) 10K type strain sequencing project: providing services to taxonomists for standard genome sequencing and annotation.</title>
        <authorList>
            <consortium name="The Broad Institute Genomics Platform"/>
            <consortium name="The Broad Institute Genome Sequencing Center for Infectious Disease"/>
            <person name="Wu L."/>
            <person name="Ma J."/>
        </authorList>
    </citation>
    <scope>NUCLEOTIDE SEQUENCE [LARGE SCALE GENOMIC DNA]</scope>
    <source>
        <strain evidence="3">KCTC 52127</strain>
    </source>
</reference>
<feature type="transmembrane region" description="Helical" evidence="1">
    <location>
        <begin position="7"/>
        <end position="26"/>
    </location>
</feature>
<keyword evidence="1" id="KW-0472">Membrane</keyword>